<comment type="caution">
    <text evidence="3">The sequence shown here is derived from an EMBL/GenBank/DDBJ whole genome shotgun (WGS) entry which is preliminary data.</text>
</comment>
<dbReference type="InterPro" id="IPR037021">
    <property type="entry name" value="RnfH_sf"/>
</dbReference>
<evidence type="ECO:0000256" key="1">
    <source>
        <dbReference type="ARBA" id="ARBA00010645"/>
    </source>
</evidence>
<evidence type="ECO:0000256" key="2">
    <source>
        <dbReference type="HAMAP-Rule" id="MF_00460"/>
    </source>
</evidence>
<dbReference type="Proteomes" id="UP000760472">
    <property type="component" value="Unassembled WGS sequence"/>
</dbReference>
<accession>A0ABS2WDM5</accession>
<dbReference type="RefSeq" id="WP_205210848.1">
    <property type="nucleotide sequence ID" value="NZ_JAFFZO010000019.1"/>
</dbReference>
<comment type="similarity">
    <text evidence="1 2">Belongs to the UPF0125 (RnfH) family.</text>
</comment>
<dbReference type="PANTHER" id="PTHR37483:SF1">
    <property type="entry name" value="UPF0125 PROTEIN RATB"/>
    <property type="match status" value="1"/>
</dbReference>
<dbReference type="Gene3D" id="3.10.20.280">
    <property type="entry name" value="RnfH-like"/>
    <property type="match status" value="1"/>
</dbReference>
<dbReference type="SUPFAM" id="SSF54285">
    <property type="entry name" value="MoaD/ThiS"/>
    <property type="match status" value="1"/>
</dbReference>
<protein>
    <recommendedName>
        <fullName evidence="2">UPF0125 protein JW498_20330</fullName>
    </recommendedName>
</protein>
<dbReference type="InterPro" id="IPR005346">
    <property type="entry name" value="RnfH"/>
</dbReference>
<organism evidence="3 4">
    <name type="scientific">Amphritea pacifica</name>
    <dbReference type="NCBI Taxonomy" id="2811233"/>
    <lineage>
        <taxon>Bacteria</taxon>
        <taxon>Pseudomonadati</taxon>
        <taxon>Pseudomonadota</taxon>
        <taxon>Gammaproteobacteria</taxon>
        <taxon>Oceanospirillales</taxon>
        <taxon>Oceanospirillaceae</taxon>
        <taxon>Amphritea</taxon>
    </lineage>
</organism>
<keyword evidence="4" id="KW-1185">Reference proteome</keyword>
<dbReference type="Pfam" id="PF03658">
    <property type="entry name" value="Ub-RnfH"/>
    <property type="match status" value="1"/>
</dbReference>
<evidence type="ECO:0000313" key="4">
    <source>
        <dbReference type="Proteomes" id="UP000760472"/>
    </source>
</evidence>
<reference evidence="3 4" key="1">
    <citation type="submission" date="2021-02" db="EMBL/GenBank/DDBJ databases">
        <title>A novel species of genus Amphritea isolated from a fishpond in China.</title>
        <authorList>
            <person name="Lu H."/>
        </authorList>
    </citation>
    <scope>NUCLEOTIDE SEQUENCE [LARGE SCALE GENOMIC DNA]</scope>
    <source>
        <strain evidence="3 4">RP18W</strain>
    </source>
</reference>
<evidence type="ECO:0000313" key="3">
    <source>
        <dbReference type="EMBL" id="MBN0989715.1"/>
    </source>
</evidence>
<dbReference type="HAMAP" id="MF_00460">
    <property type="entry name" value="UPF0125_RnfH"/>
    <property type="match status" value="1"/>
</dbReference>
<proteinExistence type="inferred from homology"/>
<dbReference type="PANTHER" id="PTHR37483">
    <property type="entry name" value="UPF0125 PROTEIN RATB"/>
    <property type="match status" value="1"/>
</dbReference>
<sequence>MKVSIAYAGEKKQLWSDIEIDDSATVEAAIEASQILEQCPEINLKTQKIGIFGKLTRLNAALEEGDRIEIYRKIIRVPDDDDDDDDDD</sequence>
<gene>
    <name evidence="3" type="ORF">JW498_20330</name>
</gene>
<dbReference type="InterPro" id="IPR016155">
    <property type="entry name" value="Mopterin_synth/thiamin_S_b"/>
</dbReference>
<name>A0ABS2WDM5_9GAMM</name>
<dbReference type="EMBL" id="JAFFZP010000050">
    <property type="protein sequence ID" value="MBN0989715.1"/>
    <property type="molecule type" value="Genomic_DNA"/>
</dbReference>